<protein>
    <submittedName>
        <fullName evidence="2">Uncharacterized protein</fullName>
    </submittedName>
</protein>
<proteinExistence type="predicted"/>
<gene>
    <name evidence="2" type="ORF">NP493_898g00005</name>
</gene>
<name>A0AAD9NK76_RIDPI</name>
<keyword evidence="1" id="KW-1133">Transmembrane helix</keyword>
<comment type="caution">
    <text evidence="2">The sequence shown here is derived from an EMBL/GenBank/DDBJ whole genome shotgun (WGS) entry which is preliminary data.</text>
</comment>
<dbReference type="Proteomes" id="UP001209878">
    <property type="component" value="Unassembled WGS sequence"/>
</dbReference>
<dbReference type="AlphaFoldDB" id="A0AAD9NK76"/>
<evidence type="ECO:0000313" key="3">
    <source>
        <dbReference type="Proteomes" id="UP001209878"/>
    </source>
</evidence>
<reference evidence="2" key="1">
    <citation type="journal article" date="2023" name="Mol. Biol. Evol.">
        <title>Third-Generation Sequencing Reveals the Adaptive Role of the Epigenome in Three Deep-Sea Polychaetes.</title>
        <authorList>
            <person name="Perez M."/>
            <person name="Aroh O."/>
            <person name="Sun Y."/>
            <person name="Lan Y."/>
            <person name="Juniper S.K."/>
            <person name="Young C.R."/>
            <person name="Angers B."/>
            <person name="Qian P.Y."/>
        </authorList>
    </citation>
    <scope>NUCLEOTIDE SEQUENCE</scope>
    <source>
        <strain evidence="2">R07B-5</strain>
    </source>
</reference>
<keyword evidence="3" id="KW-1185">Reference proteome</keyword>
<keyword evidence="1" id="KW-0472">Membrane</keyword>
<organism evidence="2 3">
    <name type="scientific">Ridgeia piscesae</name>
    <name type="common">Tubeworm</name>
    <dbReference type="NCBI Taxonomy" id="27915"/>
    <lineage>
        <taxon>Eukaryota</taxon>
        <taxon>Metazoa</taxon>
        <taxon>Spiralia</taxon>
        <taxon>Lophotrochozoa</taxon>
        <taxon>Annelida</taxon>
        <taxon>Polychaeta</taxon>
        <taxon>Sedentaria</taxon>
        <taxon>Canalipalpata</taxon>
        <taxon>Sabellida</taxon>
        <taxon>Siboglinidae</taxon>
        <taxon>Ridgeia</taxon>
    </lineage>
</organism>
<dbReference type="EMBL" id="JAODUO010000906">
    <property type="protein sequence ID" value="KAK2173080.1"/>
    <property type="molecule type" value="Genomic_DNA"/>
</dbReference>
<keyword evidence="1" id="KW-0812">Transmembrane</keyword>
<evidence type="ECO:0000313" key="2">
    <source>
        <dbReference type="EMBL" id="KAK2173080.1"/>
    </source>
</evidence>
<sequence>MTLTGLPARNLIFTLGLAIIYFVSAGVAKKRPTGRGDRALPFATGPVPQSPYSCGLRDMFSCNVERNARHNQQCRLRQDHTDDFDWTCNRGKTPSSKHFDRIINKHKYPITGPDSAKYGRNYLYASIAGNGRHKVARQEYVHSN</sequence>
<evidence type="ECO:0000256" key="1">
    <source>
        <dbReference type="SAM" id="Phobius"/>
    </source>
</evidence>
<feature type="transmembrane region" description="Helical" evidence="1">
    <location>
        <begin position="6"/>
        <end position="28"/>
    </location>
</feature>
<accession>A0AAD9NK76</accession>